<evidence type="ECO:0000313" key="2">
    <source>
        <dbReference type="EMBL" id="TWH23292.1"/>
    </source>
</evidence>
<feature type="region of interest" description="Disordered" evidence="1">
    <location>
        <begin position="1"/>
        <end position="22"/>
    </location>
</feature>
<gene>
    <name evidence="2" type="ORF">L618_001300001270</name>
</gene>
<dbReference type="EMBL" id="VLJT01000010">
    <property type="protein sequence ID" value="TWH23292.1"/>
    <property type="molecule type" value="Genomic_DNA"/>
</dbReference>
<sequence>MNLPTSPPAHNGSGAGSHRRAGRRAANGLLGSPLFRRHSPLELRWSDEQLLTIASRLRPHLAGELTEHLALAAASLVRSIALEQKVTGRGVHYARGKDFYNIPARYRAGDRLFTWHLVTKAMDLLASAGLIKHHLGAWTYGRQSVAYATDELMALVGSHIDVSEGRALEARSETIVLRDSGGKKLLDYLDTIATEAMRRDVLRINESLTDLRILHRGRRLRTPIIRRIFNGSFERGGRLYFQGTSVQNMSAGDRLDLEVVVEGELRPVVEIDYRALHISMAYAEAGVSMPTGDPYSIDGFDRAAVKLAVNVLFNARSRRSAVGAVARNLDGPVSVLLAQNPAASGDSIRDLAETLVSAVEHKHSRVNPLFGSDCGARFQRLDSDIAVDVMLRMLEQTGRCPLPLHDSFIVADVDADLLRLTMTTVAREHGLELEVKEHRAVHTIFEDLLQARSPLVLPPARQTAQRVASPVPSRCCGSTHSSLSPLAGNSPDLHKRKPISRIYASRHDTCGVHIDVLDTVTRTEPPRRAPRAIGSCGRPVRSPHVNAVAAHPP</sequence>
<organism evidence="2 3">
    <name type="scientific">Rhodococcus rhodochrous J45</name>
    <dbReference type="NCBI Taxonomy" id="935266"/>
    <lineage>
        <taxon>Bacteria</taxon>
        <taxon>Bacillati</taxon>
        <taxon>Actinomycetota</taxon>
        <taxon>Actinomycetes</taxon>
        <taxon>Mycobacteriales</taxon>
        <taxon>Nocardiaceae</taxon>
        <taxon>Rhodococcus</taxon>
    </lineage>
</organism>
<reference evidence="2 3" key="1">
    <citation type="submission" date="2019-07" db="EMBL/GenBank/DDBJ databases">
        <title>Genome sequencing of lignin-degrading bacterial isolates.</title>
        <authorList>
            <person name="Gladden J."/>
        </authorList>
    </citation>
    <scope>NUCLEOTIDE SEQUENCE [LARGE SCALE GENOMIC DNA]</scope>
    <source>
        <strain evidence="2 3">J45</strain>
    </source>
</reference>
<evidence type="ECO:0000313" key="3">
    <source>
        <dbReference type="Proteomes" id="UP000317573"/>
    </source>
</evidence>
<evidence type="ECO:0000256" key="1">
    <source>
        <dbReference type="SAM" id="MobiDB-lite"/>
    </source>
</evidence>
<dbReference type="AlphaFoldDB" id="A0A562EN05"/>
<protein>
    <submittedName>
        <fullName evidence="2">Uncharacterized protein</fullName>
    </submittedName>
</protein>
<accession>A0A562EN05</accession>
<name>A0A562EN05_RHORH</name>
<proteinExistence type="predicted"/>
<comment type="caution">
    <text evidence="2">The sequence shown here is derived from an EMBL/GenBank/DDBJ whole genome shotgun (WGS) entry which is preliminary data.</text>
</comment>
<feature type="region of interest" description="Disordered" evidence="1">
    <location>
        <begin position="526"/>
        <end position="553"/>
    </location>
</feature>
<dbReference type="Proteomes" id="UP000317573">
    <property type="component" value="Unassembled WGS sequence"/>
</dbReference>